<feature type="region of interest" description="Disordered" evidence="8">
    <location>
        <begin position="13"/>
        <end position="38"/>
    </location>
</feature>
<evidence type="ECO:0000256" key="3">
    <source>
        <dbReference type="ARBA" id="ARBA00022448"/>
    </source>
</evidence>
<dbReference type="GO" id="GO:0015031">
    <property type="term" value="P:protein transport"/>
    <property type="evidence" value="ECO:0007669"/>
    <property type="project" value="UniProtKB-KW"/>
</dbReference>
<dbReference type="OrthoDB" id="19020at2"/>
<keyword evidence="6" id="KW-1006">Bacterial flagellum protein export</keyword>
<evidence type="ECO:0000256" key="2">
    <source>
        <dbReference type="ARBA" id="ARBA00006602"/>
    </source>
</evidence>
<evidence type="ECO:0000256" key="5">
    <source>
        <dbReference type="ARBA" id="ARBA00022927"/>
    </source>
</evidence>
<evidence type="ECO:0000256" key="4">
    <source>
        <dbReference type="ARBA" id="ARBA00022795"/>
    </source>
</evidence>
<keyword evidence="4" id="KW-1005">Bacterial flagellum biogenesis</keyword>
<dbReference type="GO" id="GO:0005829">
    <property type="term" value="C:cytosol"/>
    <property type="evidence" value="ECO:0007669"/>
    <property type="project" value="TreeGrafter"/>
</dbReference>
<evidence type="ECO:0000313" key="11">
    <source>
        <dbReference type="Proteomes" id="UP000182412"/>
    </source>
</evidence>
<dbReference type="InterPro" id="IPR051472">
    <property type="entry name" value="T3SS_Stator/FliH"/>
</dbReference>
<proteinExistence type="inferred from homology"/>
<evidence type="ECO:0000256" key="6">
    <source>
        <dbReference type="ARBA" id="ARBA00023225"/>
    </source>
</evidence>
<name>A0A1H0R142_SELRU</name>
<dbReference type="PANTHER" id="PTHR34982:SF1">
    <property type="entry name" value="FLAGELLAR ASSEMBLY PROTEIN FLIH"/>
    <property type="match status" value="1"/>
</dbReference>
<keyword evidence="10" id="KW-0966">Cell projection</keyword>
<evidence type="ECO:0000259" key="9">
    <source>
        <dbReference type="Pfam" id="PF02108"/>
    </source>
</evidence>
<sequence>MSRVIKAAIWEENPHLIHTPEPPKPEEKAAEDNGLDEETRTRMLAEIAAKEQRAIQLLKDAKVDAEIIKQEAKAERNRLLAEAQKEIERKKEEAAEIGRQEGYDAGYKDGEAKVREEMEDILVQGSARAEKTLQDAKAACRDYVQQAEEDVVKIAMAVVEKILPQHFIDVPQVVLPLVRESLLKVKDQKTLKIHVSPADYDLVLMARTEFRGLLTYGDAEIDITSDLSMKPGDCLIETPNGTVDARLATQIELVRQAVKNVML</sequence>
<dbReference type="InterPro" id="IPR018035">
    <property type="entry name" value="Flagellar_FliH/T3SS_HrpE"/>
</dbReference>
<reference evidence="10 11" key="1">
    <citation type="submission" date="2016-10" db="EMBL/GenBank/DDBJ databases">
        <authorList>
            <person name="de Groot N.N."/>
        </authorList>
    </citation>
    <scope>NUCLEOTIDE SEQUENCE [LARGE SCALE GENOMIC DNA]</scope>
    <source>
        <strain evidence="10 11">S137</strain>
    </source>
</reference>
<feature type="domain" description="Flagellar assembly protein FliH/Type III secretion system HrpE" evidence="9">
    <location>
        <begin position="128"/>
        <end position="252"/>
    </location>
</feature>
<comment type="similarity">
    <text evidence="2">Belongs to the FliH family.</text>
</comment>
<dbReference type="AlphaFoldDB" id="A0A1H0R142"/>
<keyword evidence="10" id="KW-0282">Flagellum</keyword>
<dbReference type="GO" id="GO:0044781">
    <property type="term" value="P:bacterial-type flagellum organization"/>
    <property type="evidence" value="ECO:0007669"/>
    <property type="project" value="UniProtKB-KW"/>
</dbReference>
<evidence type="ECO:0000256" key="7">
    <source>
        <dbReference type="SAM" id="Coils"/>
    </source>
</evidence>
<protein>
    <submittedName>
        <fullName evidence="10">Flagellar assembly protein FliH</fullName>
    </submittedName>
</protein>
<evidence type="ECO:0000313" key="10">
    <source>
        <dbReference type="EMBL" id="SDP23251.1"/>
    </source>
</evidence>
<evidence type="ECO:0000256" key="8">
    <source>
        <dbReference type="SAM" id="MobiDB-lite"/>
    </source>
</evidence>
<gene>
    <name evidence="10" type="ORF">SAMN05216366_11047</name>
</gene>
<organism evidence="10 11">
    <name type="scientific">Selenomonas ruminantium</name>
    <dbReference type="NCBI Taxonomy" id="971"/>
    <lineage>
        <taxon>Bacteria</taxon>
        <taxon>Bacillati</taxon>
        <taxon>Bacillota</taxon>
        <taxon>Negativicutes</taxon>
        <taxon>Selenomonadales</taxon>
        <taxon>Selenomonadaceae</taxon>
        <taxon>Selenomonas</taxon>
    </lineage>
</organism>
<feature type="compositionally biased region" description="Basic and acidic residues" evidence="8">
    <location>
        <begin position="21"/>
        <end position="38"/>
    </location>
</feature>
<dbReference type="PANTHER" id="PTHR34982">
    <property type="entry name" value="YOP PROTEINS TRANSLOCATION PROTEIN L"/>
    <property type="match status" value="1"/>
</dbReference>
<dbReference type="RefSeq" id="WP_074571989.1">
    <property type="nucleotide sequence ID" value="NZ_FNJQ01000010.1"/>
</dbReference>
<feature type="coiled-coil region" evidence="7">
    <location>
        <begin position="55"/>
        <end position="100"/>
    </location>
</feature>
<keyword evidence="3" id="KW-0813">Transport</keyword>
<keyword evidence="10" id="KW-0969">Cilium</keyword>
<keyword evidence="5" id="KW-0653">Protein transport</keyword>
<dbReference type="Pfam" id="PF02108">
    <property type="entry name" value="FliH"/>
    <property type="match status" value="1"/>
</dbReference>
<dbReference type="Proteomes" id="UP000182412">
    <property type="component" value="Unassembled WGS sequence"/>
</dbReference>
<evidence type="ECO:0000256" key="1">
    <source>
        <dbReference type="ARBA" id="ARBA00003041"/>
    </source>
</evidence>
<accession>A0A1H0R142</accession>
<dbReference type="EMBL" id="FNJQ01000010">
    <property type="protein sequence ID" value="SDP23251.1"/>
    <property type="molecule type" value="Genomic_DNA"/>
</dbReference>
<comment type="function">
    <text evidence="1">Needed for flagellar regrowth and assembly.</text>
</comment>
<keyword evidence="7" id="KW-0175">Coiled coil</keyword>